<sequence length="130" mass="14666">MQDSGNYHTDLQQGLILVSPDDAWGIDLYFRNEKKLFMMLKIEKNNEQLVDSGGHGNLNRNLQIRTGFPGRQGFGAGQLDSMFTSQTLNDILEIRRSHRGIVPGQKLLLRLGKSRLQSRNCLLGHCSIGR</sequence>
<dbReference type="KEGG" id="dao:Desac_0803"/>
<dbReference type="STRING" id="880072.Desac_0803"/>
<keyword evidence="2" id="KW-1185">Reference proteome</keyword>
<evidence type="ECO:0000313" key="2">
    <source>
        <dbReference type="Proteomes" id="UP000000483"/>
    </source>
</evidence>
<name>F2NGR1_DESAR</name>
<evidence type="ECO:0000313" key="1">
    <source>
        <dbReference type="EMBL" id="AEB08682.1"/>
    </source>
</evidence>
<reference evidence="1 2" key="1">
    <citation type="journal article" date="2011" name="Stand. Genomic Sci.">
        <title>Complete genome sequence of the acetate-degrading sulfate reducer Desulfobacca acetoxidans type strain (ASRB2).</title>
        <authorList>
            <person name="Goker M."/>
            <person name="Teshima H."/>
            <person name="Lapidus A."/>
            <person name="Nolan M."/>
            <person name="Lucas S."/>
            <person name="Hammon N."/>
            <person name="Deshpande S."/>
            <person name="Cheng J.F."/>
            <person name="Tapia R."/>
            <person name="Han C."/>
            <person name="Goodwin L."/>
            <person name="Pitluck S."/>
            <person name="Huntemann M."/>
            <person name="Liolios K."/>
            <person name="Ivanova N."/>
            <person name="Pagani I."/>
            <person name="Mavromatis K."/>
            <person name="Ovchinikova G."/>
            <person name="Pati A."/>
            <person name="Chen A."/>
            <person name="Palaniappan K."/>
            <person name="Land M."/>
            <person name="Hauser L."/>
            <person name="Brambilla E.M."/>
            <person name="Rohde M."/>
            <person name="Spring S."/>
            <person name="Detter J.C."/>
            <person name="Woyke T."/>
            <person name="Bristow J."/>
            <person name="Eisen J.A."/>
            <person name="Markowitz V."/>
            <person name="Hugenholtz P."/>
            <person name="Kyrpides N.C."/>
            <person name="Klenk H.P."/>
        </authorList>
    </citation>
    <scope>NUCLEOTIDE SEQUENCE [LARGE SCALE GENOMIC DNA]</scope>
    <source>
        <strain evidence="2">ATCC 700848 / DSM 11109 / ASRB2</strain>
    </source>
</reference>
<dbReference type="Proteomes" id="UP000000483">
    <property type="component" value="Chromosome"/>
</dbReference>
<protein>
    <submittedName>
        <fullName evidence="1">Uncharacterized protein</fullName>
    </submittedName>
</protein>
<organism evidence="1 2">
    <name type="scientific">Desulfobacca acetoxidans (strain ATCC 700848 / DSM 11109 / ASRB2)</name>
    <dbReference type="NCBI Taxonomy" id="880072"/>
    <lineage>
        <taxon>Bacteria</taxon>
        <taxon>Pseudomonadati</taxon>
        <taxon>Thermodesulfobacteriota</taxon>
        <taxon>Desulfobaccia</taxon>
        <taxon>Desulfobaccales</taxon>
        <taxon>Desulfobaccaceae</taxon>
        <taxon>Desulfobacca</taxon>
    </lineage>
</organism>
<dbReference type="AlphaFoldDB" id="F2NGR1"/>
<accession>F2NGR1</accession>
<dbReference type="EMBL" id="CP002629">
    <property type="protein sequence ID" value="AEB08682.1"/>
    <property type="molecule type" value="Genomic_DNA"/>
</dbReference>
<reference evidence="2" key="2">
    <citation type="submission" date="2011-03" db="EMBL/GenBank/DDBJ databases">
        <title>The complete genome of Desulfobacca acetoxidans DSM 11109.</title>
        <authorList>
            <consortium name="US DOE Joint Genome Institute (JGI-PGF)"/>
            <person name="Lucas S."/>
            <person name="Copeland A."/>
            <person name="Lapidus A."/>
            <person name="Bruce D."/>
            <person name="Goodwin L."/>
            <person name="Pitluck S."/>
            <person name="Peters L."/>
            <person name="Kyrpides N."/>
            <person name="Mavromatis K."/>
            <person name="Ivanova N."/>
            <person name="Ovchinnikova G."/>
            <person name="Teshima H."/>
            <person name="Detter J.C."/>
            <person name="Han C."/>
            <person name="Land M."/>
            <person name="Hauser L."/>
            <person name="Markowitz V."/>
            <person name="Cheng J.-F."/>
            <person name="Hugenholtz P."/>
            <person name="Woyke T."/>
            <person name="Wu D."/>
            <person name="Spring S."/>
            <person name="Schueler E."/>
            <person name="Brambilla E."/>
            <person name="Klenk H.-P."/>
            <person name="Eisen J.A."/>
        </authorList>
    </citation>
    <scope>NUCLEOTIDE SEQUENCE [LARGE SCALE GENOMIC DNA]</scope>
    <source>
        <strain evidence="2">ATCC 700848 / DSM 11109 / ASRB2</strain>
    </source>
</reference>
<proteinExistence type="predicted"/>
<dbReference type="HOGENOM" id="CLU_1934616_0_0_7"/>
<gene>
    <name evidence="1" type="ordered locus">Desac_0803</name>
</gene>